<dbReference type="EMBL" id="BANR01000010">
    <property type="protein sequence ID" value="GAC49202.1"/>
    <property type="molecule type" value="Genomic_DNA"/>
</dbReference>
<protein>
    <recommendedName>
        <fullName evidence="4">HTH luxR-type domain-containing protein</fullName>
    </recommendedName>
</protein>
<evidence type="ECO:0000259" key="4">
    <source>
        <dbReference type="PROSITE" id="PS50043"/>
    </source>
</evidence>
<dbReference type="PANTHER" id="PTHR44688">
    <property type="entry name" value="DNA-BINDING TRANSCRIPTIONAL ACTIVATOR DEVR_DOSR"/>
    <property type="match status" value="1"/>
</dbReference>
<evidence type="ECO:0000256" key="3">
    <source>
        <dbReference type="ARBA" id="ARBA00023163"/>
    </source>
</evidence>
<keyword evidence="3" id="KW-0804">Transcription</keyword>
<keyword evidence="6" id="KW-1185">Reference proteome</keyword>
<dbReference type="SMART" id="SM00421">
    <property type="entry name" value="HTH_LUXR"/>
    <property type="match status" value="1"/>
</dbReference>
<feature type="domain" description="HTH luxR-type" evidence="4">
    <location>
        <begin position="142"/>
        <end position="206"/>
    </location>
</feature>
<dbReference type="Pfam" id="PF00196">
    <property type="entry name" value="GerE"/>
    <property type="match status" value="1"/>
</dbReference>
<dbReference type="GO" id="GO:0006355">
    <property type="term" value="P:regulation of DNA-templated transcription"/>
    <property type="evidence" value="ECO:0007669"/>
    <property type="project" value="InterPro"/>
</dbReference>
<dbReference type="PROSITE" id="PS00622">
    <property type="entry name" value="HTH_LUXR_1"/>
    <property type="match status" value="1"/>
</dbReference>
<dbReference type="eggNOG" id="COG2197">
    <property type="taxonomic scope" value="Bacteria"/>
</dbReference>
<evidence type="ECO:0000256" key="1">
    <source>
        <dbReference type="ARBA" id="ARBA00023015"/>
    </source>
</evidence>
<accession>L7KML8</accession>
<dbReference type="GO" id="GO:0003677">
    <property type="term" value="F:DNA binding"/>
    <property type="evidence" value="ECO:0007669"/>
    <property type="project" value="UniProtKB-KW"/>
</dbReference>
<proteinExistence type="predicted"/>
<dbReference type="InterPro" id="IPR036388">
    <property type="entry name" value="WH-like_DNA-bd_sf"/>
</dbReference>
<keyword evidence="1" id="KW-0805">Transcription regulation</keyword>
<dbReference type="InterPro" id="IPR000792">
    <property type="entry name" value="Tscrpt_reg_LuxR_C"/>
</dbReference>
<sequence>MGAAVEIASVHGDMPRRVAGSCPSSRLWTAIGPTDRVHRHDGDTDNPVTAAPATGHIVTRLPITQTAQTRSLLLISGKVDPDALDALILLIEVTSATIDHLGAARALRRQSEDVHRMGLALLGLADADAEPLNPLDAVTDIPPVTTDLTDREREILEIVTSGASNAQIADRLTISVETVKSHVKHILRKTNAANRSELIAMFGGLDS</sequence>
<gene>
    <name evidence="5" type="ORF">GOACH_10_01710</name>
</gene>
<evidence type="ECO:0000313" key="6">
    <source>
        <dbReference type="Proteomes" id="UP000010988"/>
    </source>
</evidence>
<dbReference type="PROSITE" id="PS50043">
    <property type="entry name" value="HTH_LUXR_2"/>
    <property type="match status" value="1"/>
</dbReference>
<dbReference type="Gene3D" id="1.10.10.10">
    <property type="entry name" value="Winged helix-like DNA-binding domain superfamily/Winged helix DNA-binding domain"/>
    <property type="match status" value="1"/>
</dbReference>
<name>L7KML8_9ACTN</name>
<comment type="caution">
    <text evidence="5">The sequence shown here is derived from an EMBL/GenBank/DDBJ whole genome shotgun (WGS) entry which is preliminary data.</text>
</comment>
<dbReference type="PRINTS" id="PR00038">
    <property type="entry name" value="HTHLUXR"/>
</dbReference>
<dbReference type="CDD" id="cd06170">
    <property type="entry name" value="LuxR_C_like"/>
    <property type="match status" value="1"/>
</dbReference>
<dbReference type="STRING" id="1220583.GOACH_10_01710"/>
<dbReference type="AlphaFoldDB" id="L7KML8"/>
<dbReference type="SUPFAM" id="SSF46894">
    <property type="entry name" value="C-terminal effector domain of the bipartite response regulators"/>
    <property type="match status" value="1"/>
</dbReference>
<dbReference type="Proteomes" id="UP000010988">
    <property type="component" value="Unassembled WGS sequence"/>
</dbReference>
<evidence type="ECO:0000256" key="2">
    <source>
        <dbReference type="ARBA" id="ARBA00023125"/>
    </source>
</evidence>
<dbReference type="PANTHER" id="PTHR44688:SF16">
    <property type="entry name" value="DNA-BINDING TRANSCRIPTIONAL ACTIVATOR DEVR_DOSR"/>
    <property type="match status" value="1"/>
</dbReference>
<dbReference type="InterPro" id="IPR016032">
    <property type="entry name" value="Sig_transdc_resp-reg_C-effctor"/>
</dbReference>
<evidence type="ECO:0000313" key="5">
    <source>
        <dbReference type="EMBL" id="GAC49202.1"/>
    </source>
</evidence>
<keyword evidence="2" id="KW-0238">DNA-binding</keyword>
<organism evidence="5 6">
    <name type="scientific">Gordonia aichiensis NBRC 108223</name>
    <dbReference type="NCBI Taxonomy" id="1220583"/>
    <lineage>
        <taxon>Bacteria</taxon>
        <taxon>Bacillati</taxon>
        <taxon>Actinomycetota</taxon>
        <taxon>Actinomycetes</taxon>
        <taxon>Mycobacteriales</taxon>
        <taxon>Gordoniaceae</taxon>
        <taxon>Gordonia</taxon>
    </lineage>
</organism>
<reference evidence="5 6" key="1">
    <citation type="submission" date="2012-12" db="EMBL/GenBank/DDBJ databases">
        <title>Whole genome shotgun sequence of Gordonia aichiensis NBRC 108223.</title>
        <authorList>
            <person name="Isaki-Nakamura S."/>
            <person name="Hosoyama A."/>
            <person name="Tsuchikane K."/>
            <person name="Ando Y."/>
            <person name="Baba S."/>
            <person name="Ohji S."/>
            <person name="Hamada M."/>
            <person name="Tamura T."/>
            <person name="Yamazoe A."/>
            <person name="Yamazaki S."/>
            <person name="Fujita N."/>
        </authorList>
    </citation>
    <scope>NUCLEOTIDE SEQUENCE [LARGE SCALE GENOMIC DNA]</scope>
    <source>
        <strain evidence="5 6">NBRC 108223</strain>
    </source>
</reference>